<gene>
    <name evidence="1" type="ORF">RFULGI_LOCUS12475</name>
</gene>
<dbReference type="Proteomes" id="UP000789396">
    <property type="component" value="Unassembled WGS sequence"/>
</dbReference>
<feature type="non-terminal residue" evidence="1">
    <location>
        <position position="1"/>
    </location>
</feature>
<comment type="caution">
    <text evidence="1">The sequence shown here is derived from an EMBL/GenBank/DDBJ whole genome shotgun (WGS) entry which is preliminary data.</text>
</comment>
<evidence type="ECO:0000313" key="1">
    <source>
        <dbReference type="EMBL" id="CAG8735747.1"/>
    </source>
</evidence>
<feature type="non-terminal residue" evidence="1">
    <location>
        <position position="65"/>
    </location>
</feature>
<sequence length="65" mass="7739">KDPVTLYFEISEGLREKPVNKTPLQYIKLYSECWHENPSKRPTAREILKKLQSLEYEPVFLESDI</sequence>
<dbReference type="AlphaFoldDB" id="A0A9N9IGY6"/>
<evidence type="ECO:0000313" key="2">
    <source>
        <dbReference type="Proteomes" id="UP000789396"/>
    </source>
</evidence>
<organism evidence="1 2">
    <name type="scientific">Racocetra fulgida</name>
    <dbReference type="NCBI Taxonomy" id="60492"/>
    <lineage>
        <taxon>Eukaryota</taxon>
        <taxon>Fungi</taxon>
        <taxon>Fungi incertae sedis</taxon>
        <taxon>Mucoromycota</taxon>
        <taxon>Glomeromycotina</taxon>
        <taxon>Glomeromycetes</taxon>
        <taxon>Diversisporales</taxon>
        <taxon>Gigasporaceae</taxon>
        <taxon>Racocetra</taxon>
    </lineage>
</organism>
<keyword evidence="2" id="KW-1185">Reference proteome</keyword>
<name>A0A9N9IGY6_9GLOM</name>
<dbReference type="EMBL" id="CAJVPZ010030041">
    <property type="protein sequence ID" value="CAG8735747.1"/>
    <property type="molecule type" value="Genomic_DNA"/>
</dbReference>
<dbReference type="SUPFAM" id="SSF56112">
    <property type="entry name" value="Protein kinase-like (PK-like)"/>
    <property type="match status" value="1"/>
</dbReference>
<dbReference type="OrthoDB" id="4062651at2759"/>
<dbReference type="InterPro" id="IPR011009">
    <property type="entry name" value="Kinase-like_dom_sf"/>
</dbReference>
<protein>
    <submittedName>
        <fullName evidence="1">19900_t:CDS:1</fullName>
    </submittedName>
</protein>
<accession>A0A9N9IGY6</accession>
<reference evidence="1" key="1">
    <citation type="submission" date="2021-06" db="EMBL/GenBank/DDBJ databases">
        <authorList>
            <person name="Kallberg Y."/>
            <person name="Tangrot J."/>
            <person name="Rosling A."/>
        </authorList>
    </citation>
    <scope>NUCLEOTIDE SEQUENCE</scope>
    <source>
        <strain evidence="1">IN212</strain>
    </source>
</reference>
<proteinExistence type="predicted"/>
<dbReference type="Gene3D" id="1.10.510.10">
    <property type="entry name" value="Transferase(Phosphotransferase) domain 1"/>
    <property type="match status" value="1"/>
</dbReference>